<dbReference type="SUPFAM" id="SSF49879">
    <property type="entry name" value="SMAD/FHA domain"/>
    <property type="match status" value="2"/>
</dbReference>
<dbReference type="KEGG" id="slac:SKTS_18420"/>
<keyword evidence="1" id="KW-0694">RNA-binding</keyword>
<evidence type="ECO:0000259" key="2">
    <source>
        <dbReference type="PROSITE" id="PS50006"/>
    </source>
</evidence>
<sequence length="231" mass="25420">MAKLVLSLDGDVLGYHFLEQGRFSIGRKPHNDMQIDDSSVSKEHAVILTVGHDQILEDLGSTNGTLVNGNVIKKHILQNNDVIEIGRYQIRYMNQKAQVGVDFDRTMMMVPLRRQGKGHGDTETKVAEQVDTAVSVARAANATFPLGGVKGLEGTHAGQTLELNRPLATFGKSGVQVAVINRRPRGYTITHVEGRKHPLVNGHPISEESYTLQEGDEIEVGGEKLEFFLKQ</sequence>
<name>A0A6F8VD64_9PROT</name>
<dbReference type="PANTHER" id="PTHR23308">
    <property type="entry name" value="NUCLEAR INHIBITOR OF PROTEIN PHOSPHATASE-1"/>
    <property type="match status" value="1"/>
</dbReference>
<gene>
    <name evidence="3" type="ORF">SKTS_18420</name>
</gene>
<evidence type="ECO:0000256" key="1">
    <source>
        <dbReference type="PROSITE-ProRule" id="PRU00182"/>
    </source>
</evidence>
<evidence type="ECO:0000313" key="4">
    <source>
        <dbReference type="Proteomes" id="UP000502260"/>
    </source>
</evidence>
<dbReference type="AlphaFoldDB" id="A0A6F8VD64"/>
<dbReference type="InterPro" id="IPR008984">
    <property type="entry name" value="SMAD_FHA_dom_sf"/>
</dbReference>
<dbReference type="InterPro" id="IPR000253">
    <property type="entry name" value="FHA_dom"/>
</dbReference>
<protein>
    <recommendedName>
        <fullName evidence="2">FHA domain-containing protein</fullName>
    </recommendedName>
</protein>
<accession>A0A6F8VD64</accession>
<dbReference type="SMART" id="SM00240">
    <property type="entry name" value="FHA"/>
    <property type="match status" value="1"/>
</dbReference>
<dbReference type="PROSITE" id="PS50889">
    <property type="entry name" value="S4"/>
    <property type="match status" value="1"/>
</dbReference>
<dbReference type="RefSeq" id="WP_173063718.1">
    <property type="nucleotide sequence ID" value="NZ_AP022853.1"/>
</dbReference>
<dbReference type="EMBL" id="AP022853">
    <property type="protein sequence ID" value="BCB26956.1"/>
    <property type="molecule type" value="Genomic_DNA"/>
</dbReference>
<proteinExistence type="predicted"/>
<dbReference type="InterPro" id="IPR050923">
    <property type="entry name" value="Cell_Proc_Reg/RNA_Proc"/>
</dbReference>
<reference evidence="4" key="1">
    <citation type="submission" date="2020-03" db="EMBL/GenBank/DDBJ databases">
        <title>Complete genome sequence of sulfur-oxidizing bacterium skT11.</title>
        <authorList>
            <person name="Kanda M."/>
            <person name="Kojima H."/>
            <person name="Fukui M."/>
        </authorList>
    </citation>
    <scope>NUCLEOTIDE SEQUENCE [LARGE SCALE GENOMIC DNA]</scope>
    <source>
        <strain evidence="4">skT11</strain>
    </source>
</reference>
<dbReference type="Proteomes" id="UP000502260">
    <property type="component" value="Chromosome"/>
</dbReference>
<keyword evidence="4" id="KW-1185">Reference proteome</keyword>
<dbReference type="PROSITE" id="PS50006">
    <property type="entry name" value="FHA_DOMAIN"/>
    <property type="match status" value="1"/>
</dbReference>
<dbReference type="Pfam" id="PF00498">
    <property type="entry name" value="FHA"/>
    <property type="match status" value="1"/>
</dbReference>
<dbReference type="GO" id="GO:0003723">
    <property type="term" value="F:RNA binding"/>
    <property type="evidence" value="ECO:0007669"/>
    <property type="project" value="UniProtKB-KW"/>
</dbReference>
<dbReference type="Gene3D" id="2.60.200.20">
    <property type="match status" value="2"/>
</dbReference>
<organism evidence="3 4">
    <name type="scientific">Sulfurimicrobium lacus</name>
    <dbReference type="NCBI Taxonomy" id="2715678"/>
    <lineage>
        <taxon>Bacteria</taxon>
        <taxon>Pseudomonadati</taxon>
        <taxon>Pseudomonadota</taxon>
        <taxon>Betaproteobacteria</taxon>
        <taxon>Nitrosomonadales</taxon>
        <taxon>Sulfuricellaceae</taxon>
        <taxon>Sulfurimicrobium</taxon>
    </lineage>
</organism>
<feature type="domain" description="FHA" evidence="2">
    <location>
        <begin position="23"/>
        <end position="72"/>
    </location>
</feature>
<dbReference type="CDD" id="cd00060">
    <property type="entry name" value="FHA"/>
    <property type="match status" value="2"/>
</dbReference>
<evidence type="ECO:0000313" key="3">
    <source>
        <dbReference type="EMBL" id="BCB26956.1"/>
    </source>
</evidence>